<keyword evidence="10" id="KW-1003">Cell membrane</keyword>
<evidence type="ECO:0000256" key="9">
    <source>
        <dbReference type="ARBA" id="ARBA00023310"/>
    </source>
</evidence>
<evidence type="ECO:0000256" key="5">
    <source>
        <dbReference type="ARBA" id="ARBA00022781"/>
    </source>
</evidence>
<dbReference type="InterPro" id="IPR000131">
    <property type="entry name" value="ATP_synth_F1_gsu"/>
</dbReference>
<dbReference type="InterPro" id="IPR023632">
    <property type="entry name" value="ATP_synth_F1_gsu_CS"/>
</dbReference>
<dbReference type="GeneID" id="96298502"/>
<keyword evidence="7 10" id="KW-0472">Membrane</keyword>
<evidence type="ECO:0000256" key="10">
    <source>
        <dbReference type="HAMAP-Rule" id="MF_00815"/>
    </source>
</evidence>
<gene>
    <name evidence="10" type="primary">atpG</name>
    <name evidence="11" type="ORF">SAMN05216275_107258</name>
</gene>
<keyword evidence="8 10" id="KW-0139">CF(1)</keyword>
<comment type="subcellular location">
    <subcellularLocation>
        <location evidence="10">Cell membrane</location>
        <topology evidence="10">Peripheral membrane protein</topology>
    </subcellularLocation>
    <subcellularLocation>
        <location evidence="2">Membrane</location>
        <topology evidence="2">Peripheral membrane protein</topology>
    </subcellularLocation>
</comment>
<dbReference type="PANTHER" id="PTHR11693">
    <property type="entry name" value="ATP SYNTHASE GAMMA CHAIN"/>
    <property type="match status" value="1"/>
</dbReference>
<dbReference type="EMBL" id="FOQY01000007">
    <property type="protein sequence ID" value="SFJ27066.1"/>
    <property type="molecule type" value="Genomic_DNA"/>
</dbReference>
<reference evidence="12" key="1">
    <citation type="submission" date="2016-10" db="EMBL/GenBank/DDBJ databases">
        <authorList>
            <person name="Varghese N."/>
            <person name="Submissions S."/>
        </authorList>
    </citation>
    <scope>NUCLEOTIDE SEQUENCE [LARGE SCALE GENOMIC DNA]</scope>
    <source>
        <strain evidence="12">CGMCC 4.2126</strain>
    </source>
</reference>
<dbReference type="GO" id="GO:0042777">
    <property type="term" value="P:proton motive force-driven plasma membrane ATP synthesis"/>
    <property type="evidence" value="ECO:0007669"/>
    <property type="project" value="UniProtKB-UniRule"/>
</dbReference>
<dbReference type="Gene3D" id="3.40.1380.10">
    <property type="match status" value="1"/>
</dbReference>
<evidence type="ECO:0000256" key="6">
    <source>
        <dbReference type="ARBA" id="ARBA00023065"/>
    </source>
</evidence>
<name>A0A1I3Q1M3_9ACTN</name>
<dbReference type="PROSITE" id="PS00153">
    <property type="entry name" value="ATPASE_GAMMA"/>
    <property type="match status" value="1"/>
</dbReference>
<keyword evidence="12" id="KW-1185">Reference proteome</keyword>
<accession>A0A1I3Q1M3</accession>
<keyword evidence="6 10" id="KW-0406">Ion transport</keyword>
<proteinExistence type="inferred from homology"/>
<dbReference type="AlphaFoldDB" id="A0A1I3Q1M3"/>
<comment type="function">
    <text evidence="1 10">Produces ATP from ADP in the presence of a proton gradient across the membrane. The gamma chain is believed to be important in regulating ATPase activity and the flow of protons through the CF(0) complex.</text>
</comment>
<evidence type="ECO:0000313" key="11">
    <source>
        <dbReference type="EMBL" id="SFJ27066.1"/>
    </source>
</evidence>
<evidence type="ECO:0000313" key="12">
    <source>
        <dbReference type="Proteomes" id="UP000199111"/>
    </source>
</evidence>
<organism evidence="11 12">
    <name type="scientific">Streptosporangium canum</name>
    <dbReference type="NCBI Taxonomy" id="324952"/>
    <lineage>
        <taxon>Bacteria</taxon>
        <taxon>Bacillati</taxon>
        <taxon>Actinomycetota</taxon>
        <taxon>Actinomycetes</taxon>
        <taxon>Streptosporangiales</taxon>
        <taxon>Streptosporangiaceae</taxon>
        <taxon>Streptosporangium</taxon>
    </lineage>
</organism>
<dbReference type="RefSeq" id="WP_093887363.1">
    <property type="nucleotide sequence ID" value="NZ_FOQY01000007.1"/>
</dbReference>
<evidence type="ECO:0000256" key="8">
    <source>
        <dbReference type="ARBA" id="ARBA00023196"/>
    </source>
</evidence>
<dbReference type="PRINTS" id="PR00126">
    <property type="entry name" value="ATPASEGAMMA"/>
</dbReference>
<dbReference type="GO" id="GO:0005524">
    <property type="term" value="F:ATP binding"/>
    <property type="evidence" value="ECO:0007669"/>
    <property type="project" value="UniProtKB-UniRule"/>
</dbReference>
<evidence type="ECO:0000256" key="7">
    <source>
        <dbReference type="ARBA" id="ARBA00023136"/>
    </source>
</evidence>
<dbReference type="CDD" id="cd12151">
    <property type="entry name" value="F1-ATPase_gamma"/>
    <property type="match status" value="1"/>
</dbReference>
<dbReference type="SUPFAM" id="SSF52943">
    <property type="entry name" value="ATP synthase (F1-ATPase), gamma subunit"/>
    <property type="match status" value="1"/>
</dbReference>
<dbReference type="InterPro" id="IPR035968">
    <property type="entry name" value="ATP_synth_F1_ATPase_gsu"/>
</dbReference>
<keyword evidence="9 10" id="KW-0066">ATP synthesis</keyword>
<dbReference type="NCBIfam" id="NF004145">
    <property type="entry name" value="PRK05621.1-2"/>
    <property type="match status" value="1"/>
</dbReference>
<keyword evidence="5 10" id="KW-0375">Hydrogen ion transport</keyword>
<dbReference type="GO" id="GO:0005886">
    <property type="term" value="C:plasma membrane"/>
    <property type="evidence" value="ECO:0007669"/>
    <property type="project" value="UniProtKB-SubCell"/>
</dbReference>
<dbReference type="Gene3D" id="1.10.287.80">
    <property type="entry name" value="ATP synthase, gamma subunit, helix hairpin domain"/>
    <property type="match status" value="2"/>
</dbReference>
<sequence length="307" mass="34169">MGAQLRAIRARIRSVTSTAKITRAQELIASSRIPRARRRLDSARPYATEITRAASILVSHGTHMNHALLNRKPDTSRVAVLLMSSDRGFCGGFNHNVLRQGDALAALLRGQDKEPVFYLSGRKAVDFYRFRRRRTEREWVGLSDHPTYDVAAEIGQTLVKAFDMPTREGGVGEVHVVFTEFVSMLTQETRVRRILPLEIEEREIGGRAEGSASAPLPPYEFEPAPGAVLDLLLRQYVRGRIWSMLLESSAAEHAARRQAMTSATDNAHELIGRLTRRANSARQAEITTELTEIVSGADALARKGDEE</sequence>
<evidence type="ECO:0000256" key="4">
    <source>
        <dbReference type="ARBA" id="ARBA00022448"/>
    </source>
</evidence>
<dbReference type="GO" id="GO:0046933">
    <property type="term" value="F:proton-transporting ATP synthase activity, rotational mechanism"/>
    <property type="evidence" value="ECO:0007669"/>
    <property type="project" value="UniProtKB-UniRule"/>
</dbReference>
<dbReference type="NCBIfam" id="TIGR01146">
    <property type="entry name" value="ATPsyn_F1gamma"/>
    <property type="match status" value="1"/>
</dbReference>
<comment type="subunit">
    <text evidence="10">F-type ATPases have 2 components, CF(1) - the catalytic core - and CF(0) - the membrane proton channel. CF(1) has five subunits: alpha(3), beta(3), gamma(1), delta(1), epsilon(1). CF(0) has three main subunits: a, b and c.</text>
</comment>
<dbReference type="Pfam" id="PF00231">
    <property type="entry name" value="ATP-synt"/>
    <property type="match status" value="1"/>
</dbReference>
<evidence type="ECO:0000256" key="3">
    <source>
        <dbReference type="ARBA" id="ARBA00007681"/>
    </source>
</evidence>
<dbReference type="GO" id="GO:0045259">
    <property type="term" value="C:proton-transporting ATP synthase complex"/>
    <property type="evidence" value="ECO:0007669"/>
    <property type="project" value="UniProtKB-KW"/>
</dbReference>
<dbReference type="Proteomes" id="UP000199111">
    <property type="component" value="Unassembled WGS sequence"/>
</dbReference>
<evidence type="ECO:0000256" key="1">
    <source>
        <dbReference type="ARBA" id="ARBA00003456"/>
    </source>
</evidence>
<evidence type="ECO:0000256" key="2">
    <source>
        <dbReference type="ARBA" id="ARBA00004170"/>
    </source>
</evidence>
<keyword evidence="4 10" id="KW-0813">Transport</keyword>
<protein>
    <recommendedName>
        <fullName evidence="10">ATP synthase gamma chain</fullName>
    </recommendedName>
    <alternativeName>
        <fullName evidence="10">ATP synthase F1 sector gamma subunit</fullName>
    </alternativeName>
    <alternativeName>
        <fullName evidence="10">F-ATPase gamma subunit</fullName>
    </alternativeName>
</protein>
<comment type="similarity">
    <text evidence="3 10">Belongs to the ATPase gamma chain family.</text>
</comment>
<dbReference type="PANTHER" id="PTHR11693:SF22">
    <property type="entry name" value="ATP SYNTHASE SUBUNIT GAMMA, MITOCHONDRIAL"/>
    <property type="match status" value="1"/>
</dbReference>
<dbReference type="HAMAP" id="MF_00815">
    <property type="entry name" value="ATP_synth_gamma_bact"/>
    <property type="match status" value="1"/>
</dbReference>